<feature type="compositionally biased region" description="Basic and acidic residues" evidence="2">
    <location>
        <begin position="668"/>
        <end position="687"/>
    </location>
</feature>
<dbReference type="InParanoid" id="A2DAA3"/>
<dbReference type="PROSITE" id="PS51450">
    <property type="entry name" value="LRR"/>
    <property type="match status" value="1"/>
</dbReference>
<evidence type="ECO:0000256" key="2">
    <source>
        <dbReference type="SAM" id="MobiDB-lite"/>
    </source>
</evidence>
<organism evidence="3 4">
    <name type="scientific">Trichomonas vaginalis (strain ATCC PRA-98 / G3)</name>
    <dbReference type="NCBI Taxonomy" id="412133"/>
    <lineage>
        <taxon>Eukaryota</taxon>
        <taxon>Metamonada</taxon>
        <taxon>Parabasalia</taxon>
        <taxon>Trichomonadida</taxon>
        <taxon>Trichomonadidae</taxon>
        <taxon>Trichomonas</taxon>
    </lineage>
</organism>
<keyword evidence="4" id="KW-1185">Reference proteome</keyword>
<dbReference type="VEuPathDB" id="TrichDB:TVAGG3_0266840"/>
<dbReference type="AlphaFoldDB" id="A2DAA3"/>
<evidence type="ECO:0000256" key="1">
    <source>
        <dbReference type="SAM" id="Coils"/>
    </source>
</evidence>
<reference evidence="3" key="1">
    <citation type="submission" date="2006-10" db="EMBL/GenBank/DDBJ databases">
        <authorList>
            <person name="Amadeo P."/>
            <person name="Zhao Q."/>
            <person name="Wortman J."/>
            <person name="Fraser-Liggett C."/>
            <person name="Carlton J."/>
        </authorList>
    </citation>
    <scope>NUCLEOTIDE SEQUENCE</scope>
    <source>
        <strain evidence="3">G3</strain>
    </source>
</reference>
<protein>
    <submittedName>
        <fullName evidence="3">Leucine Rich Repeat family protein</fullName>
    </submittedName>
</protein>
<feature type="compositionally biased region" description="Polar residues" evidence="2">
    <location>
        <begin position="465"/>
        <end position="481"/>
    </location>
</feature>
<feature type="compositionally biased region" description="Basic residues" evidence="2">
    <location>
        <begin position="702"/>
        <end position="713"/>
    </location>
</feature>
<keyword evidence="1" id="KW-0175">Coiled coil</keyword>
<dbReference type="PANTHER" id="PTHR24114">
    <property type="entry name" value="LEUCINE RICH REPEAT FAMILY PROTEIN"/>
    <property type="match status" value="1"/>
</dbReference>
<dbReference type="STRING" id="5722.A2DAA3"/>
<dbReference type="InterPro" id="IPR052394">
    <property type="entry name" value="LRR-containing"/>
</dbReference>
<evidence type="ECO:0000313" key="3">
    <source>
        <dbReference type="EMBL" id="EAY22751.1"/>
    </source>
</evidence>
<dbReference type="RefSeq" id="XP_001583737.1">
    <property type="nucleotide sequence ID" value="XM_001583687.1"/>
</dbReference>
<dbReference type="SMART" id="SM00368">
    <property type="entry name" value="LRR_RI"/>
    <property type="match status" value="10"/>
</dbReference>
<feature type="coiled-coil region" evidence="1">
    <location>
        <begin position="593"/>
        <end position="620"/>
    </location>
</feature>
<feature type="region of interest" description="Disordered" evidence="2">
    <location>
        <begin position="635"/>
        <end position="713"/>
    </location>
</feature>
<dbReference type="SMR" id="A2DAA3"/>
<sequence>MSNKWSRTVSLSPSLTASQTDIVLEDARENGFALSLDDVRNIFQAKCDDFNIRATDKLFTRFERQLLDKPFLKVFQMESTSIGPLASASIRNILTVHPNFKVIQLAGNSIGNKGAIEFAQLILNTSSIVSIDLSSNGIEDKGMAAIFNAMRRNKTIISLNLGSRPGMTRNSIGNEAAAALSQMLANNLVLSELDLSMVEITVENVGTIASGLSKNTTLCELNLSNNNIQSRGVAQILPCLVSSRVSALRLSGNHLKDDCGTYFANFFKQNKNVNTIDISNNGLTARFIATIAPTITKCEAIKEFNLSKNPLTGRSAEIFSKIISANSTLKSLILQACKIDLTGIKEFALGLAQNRGLQVLNLSNNSLRDDGLDSLSRAFVSQRGLEQLFLDLTEMGDKSCDSIFTALSKSETIKSISIKNNLVKDGAPILQFIQNNSKCRKLSIEYNDISYAYIQQISKAVSQNKHRWQQQNESKTTSGTRSLEELENELNDCREMIKAQRDDIISLNTSLENAQKEQIETRKNQIHNLSTLEIVDRGASKTLRNLLDENRNYLDKMDHELNVAKQEFNVIASDLDNERERFNADMSGIASLGRQIEANQEKYEKELHELDVQIRDKILEYKAACVLLENAFKDAKNPKPKAGGESQESPGKGAGSKKSRKKSTAAKSKSEDPENKEGEEEQPKSAEEQEAAPPAEEGQKSVKSKKSKKSKKK</sequence>
<evidence type="ECO:0000313" key="4">
    <source>
        <dbReference type="Proteomes" id="UP000001542"/>
    </source>
</evidence>
<feature type="compositionally biased region" description="Basic residues" evidence="2">
    <location>
        <begin position="655"/>
        <end position="664"/>
    </location>
</feature>
<proteinExistence type="predicted"/>
<dbReference type="KEGG" id="tva:5468309"/>
<dbReference type="OMA" id="TITKCEA"/>
<dbReference type="InterPro" id="IPR001611">
    <property type="entry name" value="Leu-rich_rpt"/>
</dbReference>
<dbReference type="EMBL" id="DS113182">
    <property type="protein sequence ID" value="EAY22751.1"/>
    <property type="molecule type" value="Genomic_DNA"/>
</dbReference>
<dbReference type="PANTHER" id="PTHR24114:SF2">
    <property type="entry name" value="F-BOX DOMAIN-CONTAINING PROTEIN-RELATED"/>
    <property type="match status" value="1"/>
</dbReference>
<reference evidence="3" key="2">
    <citation type="journal article" date="2007" name="Science">
        <title>Draft genome sequence of the sexually transmitted pathogen Trichomonas vaginalis.</title>
        <authorList>
            <person name="Carlton J.M."/>
            <person name="Hirt R.P."/>
            <person name="Silva J.C."/>
            <person name="Delcher A.L."/>
            <person name="Schatz M."/>
            <person name="Zhao Q."/>
            <person name="Wortman J.R."/>
            <person name="Bidwell S.L."/>
            <person name="Alsmark U.C.M."/>
            <person name="Besteiro S."/>
            <person name="Sicheritz-Ponten T."/>
            <person name="Noel C.J."/>
            <person name="Dacks J.B."/>
            <person name="Foster P.G."/>
            <person name="Simillion C."/>
            <person name="Van de Peer Y."/>
            <person name="Miranda-Saavedra D."/>
            <person name="Barton G.J."/>
            <person name="Westrop G.D."/>
            <person name="Mueller S."/>
            <person name="Dessi D."/>
            <person name="Fiori P.L."/>
            <person name="Ren Q."/>
            <person name="Paulsen I."/>
            <person name="Zhang H."/>
            <person name="Bastida-Corcuera F.D."/>
            <person name="Simoes-Barbosa A."/>
            <person name="Brown M.T."/>
            <person name="Hayes R.D."/>
            <person name="Mukherjee M."/>
            <person name="Okumura C.Y."/>
            <person name="Schneider R."/>
            <person name="Smith A.J."/>
            <person name="Vanacova S."/>
            <person name="Villalvazo M."/>
            <person name="Haas B.J."/>
            <person name="Pertea M."/>
            <person name="Feldblyum T.V."/>
            <person name="Utterback T.R."/>
            <person name="Shu C.L."/>
            <person name="Osoegawa K."/>
            <person name="de Jong P.J."/>
            <person name="Hrdy I."/>
            <person name="Horvathova L."/>
            <person name="Zubacova Z."/>
            <person name="Dolezal P."/>
            <person name="Malik S.B."/>
            <person name="Logsdon J.M. Jr."/>
            <person name="Henze K."/>
            <person name="Gupta A."/>
            <person name="Wang C.C."/>
            <person name="Dunne R.L."/>
            <person name="Upcroft J.A."/>
            <person name="Upcroft P."/>
            <person name="White O."/>
            <person name="Salzberg S.L."/>
            <person name="Tang P."/>
            <person name="Chiu C.-H."/>
            <person name="Lee Y.-S."/>
            <person name="Embley T.M."/>
            <person name="Coombs G.H."/>
            <person name="Mottram J.C."/>
            <person name="Tachezy J."/>
            <person name="Fraser-Liggett C.M."/>
            <person name="Johnson P.J."/>
        </authorList>
    </citation>
    <scope>NUCLEOTIDE SEQUENCE [LARGE SCALE GENOMIC DNA]</scope>
    <source>
        <strain evidence="3">G3</strain>
    </source>
</reference>
<dbReference type="Proteomes" id="UP000001542">
    <property type="component" value="Unassembled WGS sequence"/>
</dbReference>
<feature type="region of interest" description="Disordered" evidence="2">
    <location>
        <begin position="465"/>
        <end position="484"/>
    </location>
</feature>
<dbReference type="Pfam" id="PF13516">
    <property type="entry name" value="LRR_6"/>
    <property type="match status" value="5"/>
</dbReference>
<name>A2DAA3_TRIV3</name>
<dbReference type="InterPro" id="IPR032675">
    <property type="entry name" value="LRR_dom_sf"/>
</dbReference>
<dbReference type="eggNOG" id="KOG4308">
    <property type="taxonomic scope" value="Eukaryota"/>
</dbReference>
<dbReference type="OrthoDB" id="120976at2759"/>
<dbReference type="Gene3D" id="3.80.10.10">
    <property type="entry name" value="Ribonuclease Inhibitor"/>
    <property type="match status" value="3"/>
</dbReference>
<gene>
    <name evidence="3" type="ORF">TVAG_476800</name>
</gene>
<accession>A2DAA3</accession>
<dbReference type="VEuPathDB" id="TrichDB:TVAG_476800"/>
<dbReference type="SUPFAM" id="SSF52047">
    <property type="entry name" value="RNI-like"/>
    <property type="match status" value="1"/>
</dbReference>